<keyword evidence="6" id="KW-0560">Oxidoreductase</keyword>
<gene>
    <name evidence="10" type="ORF">MTBBW1_850046</name>
</gene>
<evidence type="ECO:0000256" key="3">
    <source>
        <dbReference type="ARBA" id="ARBA00022485"/>
    </source>
</evidence>
<dbReference type="Gene3D" id="1.10.1060.10">
    <property type="entry name" value="Alpha-helical ferredoxin"/>
    <property type="match status" value="1"/>
</dbReference>
<evidence type="ECO:0000313" key="10">
    <source>
        <dbReference type="EMBL" id="SLM33058.1"/>
    </source>
</evidence>
<dbReference type="Gene3D" id="3.30.70.20">
    <property type="match status" value="2"/>
</dbReference>
<keyword evidence="5" id="KW-0285">Flavoprotein</keyword>
<reference evidence="10 11" key="1">
    <citation type="submission" date="2017-03" db="EMBL/GenBank/DDBJ databases">
        <authorList>
            <person name="Afonso C.L."/>
            <person name="Miller P.J."/>
            <person name="Scott M.A."/>
            <person name="Spackman E."/>
            <person name="Goraichik I."/>
            <person name="Dimitrov K.M."/>
            <person name="Suarez D.L."/>
            <person name="Swayne D.E."/>
        </authorList>
    </citation>
    <scope>NUCLEOTIDE SEQUENCE [LARGE SCALE GENOMIC DNA]</scope>
    <source>
        <strain evidence="10">PRJEB14757</strain>
    </source>
</reference>
<evidence type="ECO:0000256" key="8">
    <source>
        <dbReference type="ARBA" id="ARBA00023014"/>
    </source>
</evidence>
<dbReference type="InterPro" id="IPR028261">
    <property type="entry name" value="DPD_II"/>
</dbReference>
<evidence type="ECO:0000256" key="1">
    <source>
        <dbReference type="ARBA" id="ARBA00001974"/>
    </source>
</evidence>
<dbReference type="PROSITE" id="PS51379">
    <property type="entry name" value="4FE4S_FER_2"/>
    <property type="match status" value="3"/>
</dbReference>
<proteinExistence type="inferred from homology"/>
<comment type="similarity">
    <text evidence="2">Belongs to the HdrA family.</text>
</comment>
<dbReference type="InterPro" id="IPR017900">
    <property type="entry name" value="4Fe4S_Fe_S_CS"/>
</dbReference>
<keyword evidence="7" id="KW-0408">Iron</keyword>
<evidence type="ECO:0000256" key="5">
    <source>
        <dbReference type="ARBA" id="ARBA00022827"/>
    </source>
</evidence>
<dbReference type="Proteomes" id="UP000191931">
    <property type="component" value="Unassembled WGS sequence"/>
</dbReference>
<evidence type="ECO:0000256" key="7">
    <source>
        <dbReference type="ARBA" id="ARBA00023004"/>
    </source>
</evidence>
<sequence length="1586" mass="173235">MSNYKKDSLSNPGINDVMGSVMVVGAGIAGIQASLDLADSGYLVHLVDSNSAIGGVMAQLDKTFPTNDCSMCIISPKLVEAGRHLNIELKNMTRVKEVKGSSGNFTVTLLEQPRFIDLEKCTACGECSSVCPVELPSNFDEGLATRKAAFKLYPQAMPSAFAIEKGDRAPCKLTCPAGLNVQGYVQMVKQGKYKEALEIIMEQLPLPGVLGRICPHECENACRRCEVDEPIAIRDLKRLAADSFDARDIKIKCAEPTGKKVAIIGSGPAGLSAAYHLAKQGVKATIFEALPQAGGMLRVGIPEHRLPAEVLDRDIEVITNLGVEIRYNSPLGADITIDSLLKNQENTEEEGGDNNSGEEKFDAVFLGMGAHKGIDLGIPGDDLKGVCQGVDYLRELNLTGKTQTGKKVAIIGGGNVAIDVARSAVRLGAEKVTIIYRRTRNEMPAWEEEICAAEDEGVEIIYLSAPQEALSDSTNAISKLRCIKMELGEPDSSGRRRPIPVPGSEYDIEVDQLISAIGQRPDISALIADTSNNNDIKSSDTKISGIKTSDIKTSDIKTSVNKTSDIKTGDTKTSVINITRWGTTEVDPITFETSKKGVFAGGDLQTGPGVAISAIAAGMEAAESIVRYIKGEDMLQGRNQNRLIQEKRLRESPDYMPEYTPLSEEIPKAKRSRIQELPLSQRVGNFKEVELGFEEQEGQKEAARCLNCGYCSECMECVDACLANAVDHFMMPKLHEINVGAIILAPGFTPFNPSQYETYGYGSNPNIVTSIEFERLLSASGPYKGHLVRPSDEKEPRKIAWLQCVGSRDINKGDHSYCSGVCCMYANKQAVIAKEHSDHELDTAIFFMDMRTHGKEFDKYSIRAEDESGVRLVRSRIHSVFPMKDDRLRLVYATESGSTAEEIFDMVVLSVGLAPCSDAAEIATTMGIELNRHMFAKTRNLLPVNTTREGIFVCGAFQEPKDIPMSVMEASASAAMAAQTLASKRWSLTRTKELPPERDFSGMAPRIGVFVCNCGINIGGIADVPAVRDYASKLPYVVHVEDNLFTCSQDAQDHIKETIIEKDINRVVVASCSPRTHEALFQETIRDAGLNKYLFEMANIRDQNTWVHMNQPEKATQKAMDLVRMAVARAAYSEPLHQVKLSIKKSVLVVGGGVSGIEAALGIADQGFKAVLVEKSGVLGGNALNLRATWQGEAVTPWLAQRISRVETHENIDVYLTSEVTATTGSLGNFVTTISPAIPDNAPEKVADRSVGSVTIEHGATIIATGGKEDQPREYLHGTHPDVLTHLEMDALLQEDEDTKVSDRRQKRNTRISKAKTVVFIQCVGSRNSEKPYCSKICCTHSLKSAIEVKTRNPRSKVFIIYRDIRSYGFREELYQEARQKGIIFIRYDLENPPVVKAEVKDGNRLKLIVTDHVLRMPVNLAPDLLVLATGIKPSSNKKLFEAFKIPVNEDGFLVEAHAKLRPVDFSSDGLFVAGSAHYPKPLEECIAQAKATVSRAMRIVSRDSIMVGGVVAVVEPEKCAVCLTCVRTCPYEIPYIHEDGYAVIDAAECHGCGLCVSECPGKAIKLNNFTDEQIIAKTNALFKVA</sequence>
<dbReference type="InterPro" id="IPR036188">
    <property type="entry name" value="FAD/NAD-bd_sf"/>
</dbReference>
<dbReference type="GO" id="GO:0051539">
    <property type="term" value="F:4 iron, 4 sulfur cluster binding"/>
    <property type="evidence" value="ECO:0007669"/>
    <property type="project" value="UniProtKB-KW"/>
</dbReference>
<dbReference type="EMBL" id="FWEV01000331">
    <property type="protein sequence ID" value="SLM33058.1"/>
    <property type="molecule type" value="Genomic_DNA"/>
</dbReference>
<dbReference type="Pfam" id="PF07992">
    <property type="entry name" value="Pyr_redox_2"/>
    <property type="match status" value="1"/>
</dbReference>
<dbReference type="InterPro" id="IPR023753">
    <property type="entry name" value="FAD/NAD-binding_dom"/>
</dbReference>
<keyword evidence="4" id="KW-0479">Metal-binding</keyword>
<dbReference type="PANTHER" id="PTHR43498:SF1">
    <property type="entry name" value="COB--COM HETERODISULFIDE REDUCTASE IRON-SULFUR SUBUNIT A"/>
    <property type="match status" value="1"/>
</dbReference>
<dbReference type="Pfam" id="PF13237">
    <property type="entry name" value="Fer4_10"/>
    <property type="match status" value="1"/>
</dbReference>
<dbReference type="STRING" id="1246637.MTBBW1_850046"/>
<evidence type="ECO:0000313" key="11">
    <source>
        <dbReference type="Proteomes" id="UP000191931"/>
    </source>
</evidence>
<evidence type="ECO:0000256" key="4">
    <source>
        <dbReference type="ARBA" id="ARBA00022723"/>
    </source>
</evidence>
<accession>A0A1W1HL32</accession>
<protein>
    <recommendedName>
        <fullName evidence="9">4Fe-4S ferredoxin-type domain-containing protein</fullName>
    </recommendedName>
</protein>
<evidence type="ECO:0000256" key="6">
    <source>
        <dbReference type="ARBA" id="ARBA00023002"/>
    </source>
</evidence>
<keyword evidence="8" id="KW-0411">Iron-sulfur</keyword>
<dbReference type="InterPro" id="IPR017896">
    <property type="entry name" value="4Fe4S_Fe-S-bd"/>
</dbReference>
<comment type="cofactor">
    <cofactor evidence="1">
        <name>FAD</name>
        <dbReference type="ChEBI" id="CHEBI:57692"/>
    </cofactor>
</comment>
<dbReference type="Pfam" id="PF00037">
    <property type="entry name" value="Fer4"/>
    <property type="match status" value="1"/>
</dbReference>
<keyword evidence="5" id="KW-0274">FAD</keyword>
<name>A0A1W1HL32_9BACT</name>
<dbReference type="GO" id="GO:0016491">
    <property type="term" value="F:oxidoreductase activity"/>
    <property type="evidence" value="ECO:0007669"/>
    <property type="project" value="UniProtKB-KW"/>
</dbReference>
<dbReference type="PANTHER" id="PTHR43498">
    <property type="entry name" value="FERREDOXIN:COB-COM HETERODISULFIDE REDUCTASE SUBUNIT A"/>
    <property type="match status" value="1"/>
</dbReference>
<feature type="domain" description="4Fe-4S ferredoxin-type" evidence="9">
    <location>
        <begin position="111"/>
        <end position="142"/>
    </location>
</feature>
<dbReference type="PROSITE" id="PS00198">
    <property type="entry name" value="4FE4S_FER_1"/>
    <property type="match status" value="2"/>
</dbReference>
<evidence type="ECO:0000259" key="9">
    <source>
        <dbReference type="PROSITE" id="PS51379"/>
    </source>
</evidence>
<dbReference type="InterPro" id="IPR039650">
    <property type="entry name" value="HdrA-like"/>
</dbReference>
<dbReference type="Gene3D" id="3.40.50.720">
    <property type="entry name" value="NAD(P)-binding Rossmann-like Domain"/>
    <property type="match status" value="3"/>
</dbReference>
<dbReference type="Pfam" id="PF12831">
    <property type="entry name" value="FAD_oxidored"/>
    <property type="match status" value="1"/>
</dbReference>
<dbReference type="SUPFAM" id="SSF54862">
    <property type="entry name" value="4Fe-4S ferredoxins"/>
    <property type="match status" value="1"/>
</dbReference>
<dbReference type="PRINTS" id="PR00419">
    <property type="entry name" value="ADXRDTASE"/>
</dbReference>
<dbReference type="SUPFAM" id="SSF51971">
    <property type="entry name" value="Nucleotide-binding domain"/>
    <property type="match status" value="2"/>
</dbReference>
<keyword evidence="3" id="KW-0004">4Fe-4S</keyword>
<feature type="domain" description="4Fe-4S ferredoxin-type" evidence="9">
    <location>
        <begin position="1511"/>
        <end position="1540"/>
    </location>
</feature>
<dbReference type="GO" id="GO:0046872">
    <property type="term" value="F:metal ion binding"/>
    <property type="evidence" value="ECO:0007669"/>
    <property type="project" value="UniProtKB-KW"/>
</dbReference>
<dbReference type="Gene3D" id="3.50.50.60">
    <property type="entry name" value="FAD/NAD(P)-binding domain"/>
    <property type="match status" value="2"/>
</dbReference>
<keyword evidence="11" id="KW-1185">Reference proteome</keyword>
<evidence type="ECO:0000256" key="2">
    <source>
        <dbReference type="ARBA" id="ARBA00006561"/>
    </source>
</evidence>
<dbReference type="SUPFAM" id="SSF51905">
    <property type="entry name" value="FAD/NAD(P)-binding domain"/>
    <property type="match status" value="3"/>
</dbReference>
<dbReference type="Pfam" id="PF14691">
    <property type="entry name" value="Fer4_20"/>
    <property type="match status" value="1"/>
</dbReference>
<feature type="domain" description="4Fe-4S ferredoxin-type" evidence="9">
    <location>
        <begin position="1541"/>
        <end position="1570"/>
    </location>
</feature>
<dbReference type="SUPFAM" id="SSF46548">
    <property type="entry name" value="alpha-helical ferredoxin"/>
    <property type="match status" value="2"/>
</dbReference>
<dbReference type="InterPro" id="IPR009051">
    <property type="entry name" value="Helical_ferredxn"/>
</dbReference>
<dbReference type="RefSeq" id="WP_080803165.1">
    <property type="nucleotide sequence ID" value="NZ_LT828544.1"/>
</dbReference>
<organism evidence="10 11">
    <name type="scientific">Desulfamplus magnetovallimortis</name>
    <dbReference type="NCBI Taxonomy" id="1246637"/>
    <lineage>
        <taxon>Bacteria</taxon>
        <taxon>Pseudomonadati</taxon>
        <taxon>Thermodesulfobacteriota</taxon>
        <taxon>Desulfobacteria</taxon>
        <taxon>Desulfobacterales</taxon>
        <taxon>Desulfobacteraceae</taxon>
        <taxon>Desulfamplus</taxon>
    </lineage>
</organism>